<evidence type="ECO:0000256" key="5">
    <source>
        <dbReference type="ARBA" id="ARBA00023136"/>
    </source>
</evidence>
<dbReference type="RefSeq" id="WP_119594865.1">
    <property type="nucleotide sequence ID" value="NZ_QXFM01000144.1"/>
</dbReference>
<feature type="transmembrane region" description="Helical" evidence="6">
    <location>
        <begin position="351"/>
        <end position="371"/>
    </location>
</feature>
<keyword evidence="4 6" id="KW-1133">Transmembrane helix</keyword>
<dbReference type="InterPro" id="IPR014738">
    <property type="entry name" value="Citrate_transporter"/>
</dbReference>
<feature type="transmembrane region" description="Helical" evidence="6">
    <location>
        <begin position="54"/>
        <end position="76"/>
    </location>
</feature>
<evidence type="ECO:0000256" key="1">
    <source>
        <dbReference type="ARBA" id="ARBA00004141"/>
    </source>
</evidence>
<dbReference type="GO" id="GO:0005886">
    <property type="term" value="C:plasma membrane"/>
    <property type="evidence" value="ECO:0007669"/>
    <property type="project" value="TreeGrafter"/>
</dbReference>
<feature type="domain" description="Citrate transporter-like" evidence="7">
    <location>
        <begin position="15"/>
        <end position="380"/>
    </location>
</feature>
<evidence type="ECO:0000259" key="7">
    <source>
        <dbReference type="Pfam" id="PF03600"/>
    </source>
</evidence>
<keyword evidence="9" id="KW-1185">Reference proteome</keyword>
<dbReference type="PANTHER" id="PTHR30354:SF26">
    <property type="entry name" value="TRANSPORTER, PUTATIVE-RELATED"/>
    <property type="match status" value="1"/>
</dbReference>
<dbReference type="GO" id="GO:0015137">
    <property type="term" value="F:citrate transmembrane transporter activity"/>
    <property type="evidence" value="ECO:0007669"/>
    <property type="project" value="InterPro"/>
</dbReference>
<dbReference type="OrthoDB" id="5329450at2"/>
<accession>A0A3A1NY87</accession>
<feature type="transmembrane region" description="Helical" evidence="6">
    <location>
        <begin position="383"/>
        <end position="404"/>
    </location>
</feature>
<protein>
    <submittedName>
        <fullName evidence="8">Citrate transporter</fullName>
    </submittedName>
</protein>
<evidence type="ECO:0000256" key="6">
    <source>
        <dbReference type="SAM" id="Phobius"/>
    </source>
</evidence>
<evidence type="ECO:0000256" key="4">
    <source>
        <dbReference type="ARBA" id="ARBA00022989"/>
    </source>
</evidence>
<evidence type="ECO:0000256" key="3">
    <source>
        <dbReference type="ARBA" id="ARBA00022692"/>
    </source>
</evidence>
<dbReference type="NCBIfam" id="TIGR00784">
    <property type="entry name" value="citMHS"/>
    <property type="match status" value="1"/>
</dbReference>
<keyword evidence="3 6" id="KW-0812">Transmembrane</keyword>
<organism evidence="8 9">
    <name type="scientific">Aurantiacibacter xanthus</name>
    <dbReference type="NCBI Taxonomy" id="1784712"/>
    <lineage>
        <taxon>Bacteria</taxon>
        <taxon>Pseudomonadati</taxon>
        <taxon>Pseudomonadota</taxon>
        <taxon>Alphaproteobacteria</taxon>
        <taxon>Sphingomonadales</taxon>
        <taxon>Erythrobacteraceae</taxon>
        <taxon>Aurantiacibacter</taxon>
    </lineage>
</organism>
<dbReference type="EMBL" id="QXFM01000144">
    <property type="protein sequence ID" value="RIV80104.1"/>
    <property type="molecule type" value="Genomic_DNA"/>
</dbReference>
<feature type="transmembrane region" description="Helical" evidence="6">
    <location>
        <begin position="177"/>
        <end position="196"/>
    </location>
</feature>
<evidence type="ECO:0000313" key="8">
    <source>
        <dbReference type="EMBL" id="RIV80104.1"/>
    </source>
</evidence>
<dbReference type="Pfam" id="PF03600">
    <property type="entry name" value="CitMHS"/>
    <property type="match status" value="1"/>
</dbReference>
<evidence type="ECO:0000256" key="2">
    <source>
        <dbReference type="ARBA" id="ARBA00022448"/>
    </source>
</evidence>
<keyword evidence="2" id="KW-0813">Transport</keyword>
<feature type="transmembrane region" description="Helical" evidence="6">
    <location>
        <begin position="288"/>
        <end position="306"/>
    </location>
</feature>
<gene>
    <name evidence="8" type="ORF">D2V17_19820</name>
</gene>
<feature type="transmembrane region" description="Helical" evidence="6">
    <location>
        <begin position="235"/>
        <end position="268"/>
    </location>
</feature>
<comment type="subcellular location">
    <subcellularLocation>
        <location evidence="1">Membrane</location>
        <topology evidence="1">Multi-pass membrane protein</topology>
    </subcellularLocation>
</comment>
<comment type="caution">
    <text evidence="8">The sequence shown here is derived from an EMBL/GenBank/DDBJ whole genome shotgun (WGS) entry which is preliminary data.</text>
</comment>
<name>A0A3A1NY87_9SPHN</name>
<feature type="transmembrane region" description="Helical" evidence="6">
    <location>
        <begin position="416"/>
        <end position="434"/>
    </location>
</feature>
<feature type="transmembrane region" description="Helical" evidence="6">
    <location>
        <begin position="25"/>
        <end position="42"/>
    </location>
</feature>
<dbReference type="AlphaFoldDB" id="A0A3A1NY87"/>
<dbReference type="GO" id="GO:0015128">
    <property type="term" value="F:gluconate transmembrane transporter activity"/>
    <property type="evidence" value="ECO:0007669"/>
    <property type="project" value="InterPro"/>
</dbReference>
<dbReference type="Proteomes" id="UP000265366">
    <property type="component" value="Unassembled WGS sequence"/>
</dbReference>
<feature type="transmembrane region" description="Helical" evidence="6">
    <location>
        <begin position="138"/>
        <end position="157"/>
    </location>
</feature>
<dbReference type="PANTHER" id="PTHR30354">
    <property type="entry name" value="GNT FAMILY GLUCONATE TRANSPORTER"/>
    <property type="match status" value="1"/>
</dbReference>
<reference evidence="8 9" key="1">
    <citation type="submission" date="2018-08" db="EMBL/GenBank/DDBJ databases">
        <title>Erythrobacter zhengii sp.nov., a bacterium isolated from deep-sea sediment.</title>
        <authorList>
            <person name="Fang C."/>
            <person name="Wu Y.-H."/>
            <person name="Sun C."/>
            <person name="Wang H."/>
            <person name="Cheng H."/>
            <person name="Meng F.-X."/>
            <person name="Wang C.-S."/>
            <person name="Xu X.-W."/>
        </authorList>
    </citation>
    <scope>NUCLEOTIDE SEQUENCE [LARGE SCALE GENOMIC DNA]</scope>
    <source>
        <strain evidence="8 9">CCTCC AB 2015396</strain>
    </source>
</reference>
<dbReference type="InterPro" id="IPR003474">
    <property type="entry name" value="Glcn_transporter"/>
</dbReference>
<sequence>MLALVGLLTIVAALVAILSKRLSPLVALVLFPLLAALLLGMGDEVGGFMADGMVTVAPMAAMFLFAILFFAIMAEAGLFAPMVNAIVRLTRDHPPYVAVGTAVLVSIVHLDGSGASTFLIAVPALLPVYDRLGMDRRMLVCIVAMAAGVGNMLPWGGPTLRAAAALNIEVMVLFQPLIPVYLTGLAGVLAFSWWLGVRQCREVVRPAGGSAADRAASKGGAGDGAPQPVRLDWRFAVNLLTVIAVIALMLSSLLPPAVAFLIGAVVAMIVNLPGAEKQREAIQRHAPAAIWMVAILFAAGAFTGILRGSGMLDAMANQGAALLPQQAAARLPVVLGFASMPLSLLFDPDSFYFGVLPVLASIGEAGGVPAAEMARAALVGQMTTGFPVSPLTPATFLLVGLAGVDLGDHQRYAIPWLFALSAIMTVAGILCGVIQL</sequence>
<evidence type="ECO:0000313" key="9">
    <source>
        <dbReference type="Proteomes" id="UP000265366"/>
    </source>
</evidence>
<keyword evidence="5 6" id="KW-0472">Membrane</keyword>
<proteinExistence type="predicted"/>
<dbReference type="InterPro" id="IPR004680">
    <property type="entry name" value="Cit_transptr-like_dom"/>
</dbReference>